<dbReference type="GO" id="GO:0022857">
    <property type="term" value="F:transmembrane transporter activity"/>
    <property type="evidence" value="ECO:0007669"/>
    <property type="project" value="InterPro"/>
</dbReference>
<dbReference type="AlphaFoldDB" id="A0A060QGC1"/>
<reference evidence="11 12" key="2">
    <citation type="journal article" date="2014" name="PLoS ONE">
        <title>Evolution of mitochondria reconstructed from the energy metabolism of living bacteria.</title>
        <authorList>
            <person name="Degli Esposti M."/>
            <person name="Chouaia B."/>
            <person name="Comandatore F."/>
            <person name="Crotti E."/>
            <person name="Sassera D."/>
            <person name="Lievens P.M."/>
            <person name="Daffonchio D."/>
            <person name="Bandi C."/>
        </authorList>
    </citation>
    <scope>NUCLEOTIDE SEQUENCE [LARGE SCALE GENOMIC DNA]</scope>
    <source>
        <strain evidence="11 12">SF2.1</strain>
    </source>
</reference>
<dbReference type="eggNOG" id="COG2076">
    <property type="taxonomic scope" value="Bacteria"/>
</dbReference>
<evidence type="ECO:0000256" key="9">
    <source>
        <dbReference type="RuleBase" id="RU003942"/>
    </source>
</evidence>
<evidence type="ECO:0000313" key="12">
    <source>
        <dbReference type="Proteomes" id="UP000027583"/>
    </source>
</evidence>
<evidence type="ECO:0000256" key="3">
    <source>
        <dbReference type="ARBA" id="ARBA00022475"/>
    </source>
</evidence>
<evidence type="ECO:0000313" key="11">
    <source>
        <dbReference type="EMBL" id="CDG40005.1"/>
    </source>
</evidence>
<dbReference type="RefSeq" id="WP_023978933.1">
    <property type="nucleotide sequence ID" value="NZ_CBLX010000013.1"/>
</dbReference>
<feature type="transmembrane region" description="Helical" evidence="10">
    <location>
        <begin position="33"/>
        <end position="50"/>
    </location>
</feature>
<feature type="transmembrane region" description="Helical" evidence="10">
    <location>
        <begin position="57"/>
        <end position="77"/>
    </location>
</feature>
<dbReference type="InterPro" id="IPR037185">
    <property type="entry name" value="EmrE-like"/>
</dbReference>
<evidence type="ECO:0000256" key="1">
    <source>
        <dbReference type="ARBA" id="ARBA00004651"/>
    </source>
</evidence>
<keyword evidence="4 9" id="KW-0812">Transmembrane</keyword>
<dbReference type="GO" id="GO:1990961">
    <property type="term" value="P:xenobiotic detoxification by transmembrane export across the plasma membrane"/>
    <property type="evidence" value="ECO:0007669"/>
    <property type="project" value="UniProtKB-ARBA"/>
</dbReference>
<dbReference type="GO" id="GO:0005886">
    <property type="term" value="C:plasma membrane"/>
    <property type="evidence" value="ECO:0007669"/>
    <property type="project" value="UniProtKB-SubCell"/>
</dbReference>
<evidence type="ECO:0000256" key="10">
    <source>
        <dbReference type="SAM" id="Phobius"/>
    </source>
</evidence>
<dbReference type="EMBL" id="CBLX010000013">
    <property type="protein sequence ID" value="CDG40005.1"/>
    <property type="molecule type" value="Genomic_DNA"/>
</dbReference>
<evidence type="ECO:0000256" key="4">
    <source>
        <dbReference type="ARBA" id="ARBA00022692"/>
    </source>
</evidence>
<dbReference type="PANTHER" id="PTHR30561:SF0">
    <property type="entry name" value="GUANIDINIUM EXPORTER"/>
    <property type="match status" value="1"/>
</dbReference>
<proteinExistence type="inferred from homology"/>
<protein>
    <recommendedName>
        <fullName evidence="8">Guanidinium exporter</fullName>
    </recommendedName>
</protein>
<evidence type="ECO:0000256" key="7">
    <source>
        <dbReference type="ARBA" id="ARBA00038151"/>
    </source>
</evidence>
<name>A0A060QGC1_9PROT</name>
<dbReference type="InterPro" id="IPR045324">
    <property type="entry name" value="Small_multidrug_res"/>
</dbReference>
<keyword evidence="2" id="KW-0813">Transport</keyword>
<sequence>MAWIALFLAGMCEIFWAAAMKQSEGFTRLGPSLATVIGMVVSVGLLGWAMKSLPLGTAYMIWTGIGAIGAFIIGIMLFGEAGSPLRCIAALLILAGLLLMKWAT</sequence>
<comment type="caution">
    <text evidence="11">The sequence shown here is derived from an EMBL/GenBank/DDBJ whole genome shotgun (WGS) entry which is preliminary data.</text>
</comment>
<comment type="similarity">
    <text evidence="7">Belongs to the drug/metabolite transporter (DMT) superfamily. Small multidrug resistance (SMR) (TC 2.A.7.1) family. Gdx/SugE subfamily.</text>
</comment>
<evidence type="ECO:0000256" key="6">
    <source>
        <dbReference type="ARBA" id="ARBA00023136"/>
    </source>
</evidence>
<evidence type="ECO:0000256" key="5">
    <source>
        <dbReference type="ARBA" id="ARBA00022989"/>
    </source>
</evidence>
<keyword evidence="5 10" id="KW-1133">Transmembrane helix</keyword>
<feature type="transmembrane region" description="Helical" evidence="10">
    <location>
        <begin position="83"/>
        <end position="103"/>
    </location>
</feature>
<organism evidence="11 12">
    <name type="scientific">Asaia bogorensis</name>
    <dbReference type="NCBI Taxonomy" id="91915"/>
    <lineage>
        <taxon>Bacteria</taxon>
        <taxon>Pseudomonadati</taxon>
        <taxon>Pseudomonadota</taxon>
        <taxon>Alphaproteobacteria</taxon>
        <taxon>Acetobacterales</taxon>
        <taxon>Acetobacteraceae</taxon>
        <taxon>Asaia</taxon>
    </lineage>
</organism>
<dbReference type="Gene3D" id="1.10.3730.20">
    <property type="match status" value="1"/>
</dbReference>
<keyword evidence="3" id="KW-1003">Cell membrane</keyword>
<reference evidence="11 12" key="1">
    <citation type="journal article" date="2014" name="Genome Biol. Evol.">
        <title>Acetic acid bacteria genomes reveal functional traits for adaptation to life in insect guts.</title>
        <authorList>
            <person name="Chouaia B."/>
            <person name="Gaiarsa S."/>
            <person name="Crotti E."/>
            <person name="Comandatore F."/>
            <person name="Degli Esposti M."/>
            <person name="Ricci I."/>
            <person name="Alma A."/>
            <person name="Favia G."/>
            <person name="Bandi C."/>
            <person name="Daffonchio D."/>
        </authorList>
    </citation>
    <scope>NUCLEOTIDE SEQUENCE [LARGE SCALE GENOMIC DNA]</scope>
    <source>
        <strain evidence="11 12">SF2.1</strain>
    </source>
</reference>
<dbReference type="SUPFAM" id="SSF103481">
    <property type="entry name" value="Multidrug resistance efflux transporter EmrE"/>
    <property type="match status" value="1"/>
</dbReference>
<gene>
    <name evidence="11" type="ORF">ASAP_1960</name>
</gene>
<dbReference type="FunFam" id="1.10.3730.20:FF:000001">
    <property type="entry name" value="Quaternary ammonium compound resistance transporter SugE"/>
    <property type="match status" value="1"/>
</dbReference>
<accession>A0A060QGC1</accession>
<comment type="subcellular location">
    <subcellularLocation>
        <location evidence="1 9">Cell membrane</location>
        <topology evidence="1 9">Multi-pass membrane protein</topology>
    </subcellularLocation>
</comment>
<evidence type="ECO:0000256" key="8">
    <source>
        <dbReference type="ARBA" id="ARBA00039168"/>
    </source>
</evidence>
<keyword evidence="6 10" id="KW-0472">Membrane</keyword>
<evidence type="ECO:0000256" key="2">
    <source>
        <dbReference type="ARBA" id="ARBA00022448"/>
    </source>
</evidence>
<dbReference type="PANTHER" id="PTHR30561">
    <property type="entry name" value="SMR FAMILY PROTON-DEPENDENT DRUG EFFLUX TRANSPORTER SUGE"/>
    <property type="match status" value="1"/>
</dbReference>
<dbReference type="Pfam" id="PF00893">
    <property type="entry name" value="Multi_Drug_Res"/>
    <property type="match status" value="1"/>
</dbReference>
<dbReference type="Proteomes" id="UP000027583">
    <property type="component" value="Unassembled WGS sequence"/>
</dbReference>
<dbReference type="InterPro" id="IPR000390">
    <property type="entry name" value="Small_drug/metabolite_transptr"/>
</dbReference>